<dbReference type="Proteomes" id="UP001601059">
    <property type="component" value="Unassembled WGS sequence"/>
</dbReference>
<comment type="similarity">
    <text evidence="1">Belongs to the UPF0749 family.</text>
</comment>
<accession>A0ABW6KLA7</accession>
<evidence type="ECO:0000313" key="3">
    <source>
        <dbReference type="EMBL" id="MFE8703623.1"/>
    </source>
</evidence>
<keyword evidence="4" id="KW-1185">Reference proteome</keyword>
<dbReference type="Gene3D" id="3.30.70.1880">
    <property type="entry name" value="Protein of unknown function DUF881"/>
    <property type="match status" value="1"/>
</dbReference>
<dbReference type="RefSeq" id="WP_389364315.1">
    <property type="nucleotide sequence ID" value="NZ_JBIACK010000018.1"/>
</dbReference>
<organism evidence="3 4">
    <name type="scientific">Cytobacillus spartinae</name>
    <dbReference type="NCBI Taxonomy" id="3299023"/>
    <lineage>
        <taxon>Bacteria</taxon>
        <taxon>Bacillati</taxon>
        <taxon>Bacillota</taxon>
        <taxon>Bacilli</taxon>
        <taxon>Bacillales</taxon>
        <taxon>Bacillaceae</taxon>
        <taxon>Cytobacillus</taxon>
    </lineage>
</organism>
<comment type="caution">
    <text evidence="3">The sequence shown here is derived from an EMBL/GenBank/DDBJ whole genome shotgun (WGS) entry which is preliminary data.</text>
</comment>
<dbReference type="Pfam" id="PF05949">
    <property type="entry name" value="DUF881"/>
    <property type="match status" value="1"/>
</dbReference>
<evidence type="ECO:0000256" key="2">
    <source>
        <dbReference type="SAM" id="Coils"/>
    </source>
</evidence>
<dbReference type="PANTHER" id="PTHR37313">
    <property type="entry name" value="UPF0749 PROTEIN RV1825"/>
    <property type="match status" value="1"/>
</dbReference>
<reference evidence="3 4" key="1">
    <citation type="submission" date="2024-08" db="EMBL/GenBank/DDBJ databases">
        <title>Two novel Cytobacillus novel species.</title>
        <authorList>
            <person name="Liu G."/>
        </authorList>
    </citation>
    <scope>NUCLEOTIDE SEQUENCE [LARGE SCALE GENOMIC DNA]</scope>
    <source>
        <strain evidence="3 4">FJAT-54145</strain>
    </source>
</reference>
<gene>
    <name evidence="3" type="ORF">ACFYKX_23945</name>
</gene>
<keyword evidence="2" id="KW-0175">Coiled coil</keyword>
<feature type="coiled-coil region" evidence="2">
    <location>
        <begin position="52"/>
        <end position="91"/>
    </location>
</feature>
<protein>
    <submittedName>
        <fullName evidence="3">DUF881 domain-containing protein</fullName>
    </submittedName>
</protein>
<proteinExistence type="inferred from homology"/>
<dbReference type="InterPro" id="IPR010273">
    <property type="entry name" value="DUF881"/>
</dbReference>
<name>A0ABW6KLA7_9BACI</name>
<evidence type="ECO:0000313" key="4">
    <source>
        <dbReference type="Proteomes" id="UP001601059"/>
    </source>
</evidence>
<dbReference type="EMBL" id="JBIACK010000018">
    <property type="protein sequence ID" value="MFE8703623.1"/>
    <property type="molecule type" value="Genomic_DNA"/>
</dbReference>
<evidence type="ECO:0000256" key="1">
    <source>
        <dbReference type="ARBA" id="ARBA00009108"/>
    </source>
</evidence>
<sequence>MDRKKTLSLTFVTIIVGFMLAIQFQTVQQPVVRDTRDTWELREDLVKEKELELKLRQEIRSNEEKLANYETERKQNKEKALRETLEELKTEAGLTKITGPGITLYIEPLNEELLFGDTVTSLSADLLKRLINELNLYSAKHISVAGNRVINTTVIREINTETKINGRSLNRLPIEINVITEDLNTAEKLYNRMQVSSTAEDFFIDNLRVSILKPRLDITVPEYEDPIRIRYMEPVKSDKGGS</sequence>
<dbReference type="PANTHER" id="PTHR37313:SF2">
    <property type="entry name" value="UPF0749 PROTEIN YLXX"/>
    <property type="match status" value="1"/>
</dbReference>